<evidence type="ECO:0000256" key="1">
    <source>
        <dbReference type="ARBA" id="ARBA00022679"/>
    </source>
</evidence>
<dbReference type="CDD" id="cd04301">
    <property type="entry name" value="NAT_SF"/>
    <property type="match status" value="1"/>
</dbReference>
<dbReference type="PANTHER" id="PTHR13947:SF37">
    <property type="entry name" value="LD18367P"/>
    <property type="match status" value="1"/>
</dbReference>
<keyword evidence="1" id="KW-0808">Transferase</keyword>
<accession>A0A8C4RYZ7</accession>
<feature type="transmembrane region" description="Helical" evidence="2">
    <location>
        <begin position="33"/>
        <end position="56"/>
    </location>
</feature>
<keyword evidence="2" id="KW-1133">Transmembrane helix</keyword>
<evidence type="ECO:0000313" key="5">
    <source>
        <dbReference type="Proteomes" id="UP000694620"/>
    </source>
</evidence>
<dbReference type="Gene3D" id="3.40.630.30">
    <property type="match status" value="1"/>
</dbReference>
<keyword evidence="2" id="KW-0472">Membrane</keyword>
<reference evidence="4" key="2">
    <citation type="submission" date="2025-08" db="UniProtKB">
        <authorList>
            <consortium name="Ensembl"/>
        </authorList>
    </citation>
    <scope>IDENTIFICATION</scope>
</reference>
<dbReference type="Proteomes" id="UP000694620">
    <property type="component" value="Chromosome 5"/>
</dbReference>
<dbReference type="Ensembl" id="ENSECRT00000009227.1">
    <property type="protein sequence ID" value="ENSECRP00000009079.1"/>
    <property type="gene ID" value="ENSECRG00000006094.1"/>
</dbReference>
<keyword evidence="2" id="KW-0812">Transmembrane</keyword>
<dbReference type="GeneTree" id="ENSGT00950000182932"/>
<dbReference type="Pfam" id="PF00583">
    <property type="entry name" value="Acetyltransf_1"/>
    <property type="match status" value="1"/>
</dbReference>
<name>A0A8C4RYZ7_ERPCA</name>
<dbReference type="InterPro" id="IPR016181">
    <property type="entry name" value="Acyl_CoA_acyltransferase"/>
</dbReference>
<protein>
    <recommendedName>
        <fullName evidence="3">N-acetyltransferase domain-containing protein</fullName>
    </recommendedName>
</protein>
<feature type="transmembrane region" description="Helical" evidence="2">
    <location>
        <begin position="62"/>
        <end position="84"/>
    </location>
</feature>
<reference evidence="4" key="3">
    <citation type="submission" date="2025-09" db="UniProtKB">
        <authorList>
            <consortium name="Ensembl"/>
        </authorList>
    </citation>
    <scope>IDENTIFICATION</scope>
</reference>
<evidence type="ECO:0000313" key="4">
    <source>
        <dbReference type="Ensembl" id="ENSECRP00000009079.1"/>
    </source>
</evidence>
<sequence length="250" mass="29323">MSAFQIRRYENEDYDIVRQIFVSGINSHWPNSFFYVLSKPFIQLTFISVSCLLYLISKSFILPFLAIFLMLLLLNKIIIVYYNIRIKSSLNSDMLDIKKTYMEAKDSCFWVAEYNGKVVGTVAAVPSNELIDAIELKRMYVKKEHQCQGIGRALCKTVLEFASDNDYQTVMLSTFAFRNDARKFYEACGFTMRRIYVYPSFMGRIFNLKKIDYRLDVLPSKEVAGALFKSELFKMHHIHFFKFMLIFSLD</sequence>
<dbReference type="GO" id="GO:0008080">
    <property type="term" value="F:N-acetyltransferase activity"/>
    <property type="evidence" value="ECO:0007669"/>
    <property type="project" value="InterPro"/>
</dbReference>
<proteinExistence type="predicted"/>
<evidence type="ECO:0000256" key="2">
    <source>
        <dbReference type="SAM" id="Phobius"/>
    </source>
</evidence>
<dbReference type="AlphaFoldDB" id="A0A8C4RYZ7"/>
<keyword evidence="5" id="KW-1185">Reference proteome</keyword>
<evidence type="ECO:0000259" key="3">
    <source>
        <dbReference type="PROSITE" id="PS51186"/>
    </source>
</evidence>
<feature type="domain" description="N-acetyltransferase" evidence="3">
    <location>
        <begin position="69"/>
        <end position="212"/>
    </location>
</feature>
<dbReference type="PANTHER" id="PTHR13947">
    <property type="entry name" value="GNAT FAMILY N-ACETYLTRANSFERASE"/>
    <property type="match status" value="1"/>
</dbReference>
<reference evidence="4" key="1">
    <citation type="submission" date="2021-06" db="EMBL/GenBank/DDBJ databases">
        <authorList>
            <consortium name="Wellcome Sanger Institute Data Sharing"/>
        </authorList>
    </citation>
    <scope>NUCLEOTIDE SEQUENCE [LARGE SCALE GENOMIC DNA]</scope>
</reference>
<dbReference type="InterPro" id="IPR050769">
    <property type="entry name" value="NAT_camello-type"/>
</dbReference>
<dbReference type="SUPFAM" id="SSF55729">
    <property type="entry name" value="Acyl-CoA N-acyltransferases (Nat)"/>
    <property type="match status" value="1"/>
</dbReference>
<organism evidence="4 5">
    <name type="scientific">Erpetoichthys calabaricus</name>
    <name type="common">Rope fish</name>
    <name type="synonym">Calamoichthys calabaricus</name>
    <dbReference type="NCBI Taxonomy" id="27687"/>
    <lineage>
        <taxon>Eukaryota</taxon>
        <taxon>Metazoa</taxon>
        <taxon>Chordata</taxon>
        <taxon>Craniata</taxon>
        <taxon>Vertebrata</taxon>
        <taxon>Euteleostomi</taxon>
        <taxon>Actinopterygii</taxon>
        <taxon>Polypteriformes</taxon>
        <taxon>Polypteridae</taxon>
        <taxon>Erpetoichthys</taxon>
    </lineage>
</organism>
<dbReference type="PROSITE" id="PS51186">
    <property type="entry name" value="GNAT"/>
    <property type="match status" value="1"/>
</dbReference>
<dbReference type="InterPro" id="IPR000182">
    <property type="entry name" value="GNAT_dom"/>
</dbReference>